<comment type="caution">
    <text evidence="1">The sequence shown here is derived from an EMBL/GenBank/DDBJ whole genome shotgun (WGS) entry which is preliminary data.</text>
</comment>
<dbReference type="OrthoDB" id="261614at2759"/>
<evidence type="ECO:0000313" key="2">
    <source>
        <dbReference type="Proteomes" id="UP000299102"/>
    </source>
</evidence>
<evidence type="ECO:0000313" key="1">
    <source>
        <dbReference type="EMBL" id="GBP59738.1"/>
    </source>
</evidence>
<dbReference type="Proteomes" id="UP000299102">
    <property type="component" value="Unassembled WGS sequence"/>
</dbReference>
<sequence>MEEGFTKAKSSNLPRINSLMLMDFVASKKDFYLAEFRNVKTTIPKSSFSAMCWPSTGRGLLPTSISGAVTTSGNDSSTRSLSYIFSLGATIRSWRDGSAGGRRAEGAASAMCVHLAEHKQRAPIIKNVYLKIRPLNAGSRPP</sequence>
<dbReference type="EMBL" id="BGZK01000769">
    <property type="protein sequence ID" value="GBP59738.1"/>
    <property type="molecule type" value="Genomic_DNA"/>
</dbReference>
<keyword evidence="2" id="KW-1185">Reference proteome</keyword>
<reference evidence="1 2" key="1">
    <citation type="journal article" date="2019" name="Commun. Biol.">
        <title>The bagworm genome reveals a unique fibroin gene that provides high tensile strength.</title>
        <authorList>
            <person name="Kono N."/>
            <person name="Nakamura H."/>
            <person name="Ohtoshi R."/>
            <person name="Tomita M."/>
            <person name="Numata K."/>
            <person name="Arakawa K."/>
        </authorList>
    </citation>
    <scope>NUCLEOTIDE SEQUENCE [LARGE SCALE GENOMIC DNA]</scope>
</reference>
<gene>
    <name evidence="1" type="ORF">EVAR_36523_1</name>
</gene>
<dbReference type="AlphaFoldDB" id="A0A4C1X7H3"/>
<organism evidence="1 2">
    <name type="scientific">Eumeta variegata</name>
    <name type="common">Bagworm moth</name>
    <name type="synonym">Eumeta japonica</name>
    <dbReference type="NCBI Taxonomy" id="151549"/>
    <lineage>
        <taxon>Eukaryota</taxon>
        <taxon>Metazoa</taxon>
        <taxon>Ecdysozoa</taxon>
        <taxon>Arthropoda</taxon>
        <taxon>Hexapoda</taxon>
        <taxon>Insecta</taxon>
        <taxon>Pterygota</taxon>
        <taxon>Neoptera</taxon>
        <taxon>Endopterygota</taxon>
        <taxon>Lepidoptera</taxon>
        <taxon>Glossata</taxon>
        <taxon>Ditrysia</taxon>
        <taxon>Tineoidea</taxon>
        <taxon>Psychidae</taxon>
        <taxon>Oiketicinae</taxon>
        <taxon>Eumeta</taxon>
    </lineage>
</organism>
<accession>A0A4C1X7H3</accession>
<proteinExistence type="predicted"/>
<name>A0A4C1X7H3_EUMVA</name>
<protein>
    <submittedName>
        <fullName evidence="1">Uncharacterized protein</fullName>
    </submittedName>
</protein>